<feature type="zinc finger region" description="CR-type" evidence="6">
    <location>
        <begin position="96"/>
        <end position="179"/>
    </location>
</feature>
<dbReference type="InterPro" id="IPR036869">
    <property type="entry name" value="J_dom_sf"/>
</dbReference>
<evidence type="ECO:0000259" key="9">
    <source>
        <dbReference type="PROSITE" id="PS51188"/>
    </source>
</evidence>
<dbReference type="InterPro" id="IPR008971">
    <property type="entry name" value="HSP40/DnaJ_pept-bd"/>
</dbReference>
<evidence type="ECO:0000256" key="3">
    <source>
        <dbReference type="ARBA" id="ARBA00022771"/>
    </source>
</evidence>
<keyword evidence="11" id="KW-1185">Reference proteome</keyword>
<sequence>MSKQHHPDVSTASLEEAKKKFTDIQRANEVLSDKRRRKMYDMRGEEGLQMLEQHLTSGQQQQQHPFAHLFGGAESSFKGPDAEVRLEVNLVDFFTGGERLLNLKKRKVCPVCRGQGYPADVTMRQCSSCRGQGIIRQRIQFAPGMMQEVQQHCPHCQGRGKVPTHLCHRCHGHRLVDGVSNLHVPVEKGGTEGQAVVFEMEAEEQVDRLPGDLTVRLYSTPHPRFSRRRRHGGPAEDPENNLDLDTILVITLKEALLGFRHTFLHMDEQEEVVVEKSGITAHGYGDHAAGEGHAAAARAVGARGLVRHDQSPDAVLSYQ</sequence>
<dbReference type="Pfam" id="PF00226">
    <property type="entry name" value="DnaJ"/>
    <property type="match status" value="1"/>
</dbReference>
<evidence type="ECO:0000313" key="11">
    <source>
        <dbReference type="Proteomes" id="UP000515908"/>
    </source>
</evidence>
<evidence type="ECO:0000256" key="7">
    <source>
        <dbReference type="SAM" id="MobiDB-lite"/>
    </source>
</evidence>
<dbReference type="SUPFAM" id="SSF49493">
    <property type="entry name" value="HSP40/DnaJ peptide-binding domain"/>
    <property type="match status" value="1"/>
</dbReference>
<dbReference type="GO" id="GO:0008270">
    <property type="term" value="F:zinc ion binding"/>
    <property type="evidence" value="ECO:0007669"/>
    <property type="project" value="UniProtKB-KW"/>
</dbReference>
<dbReference type="Gene3D" id="2.60.260.20">
    <property type="entry name" value="Urease metallochaperone UreE, N-terminal domain"/>
    <property type="match status" value="1"/>
</dbReference>
<keyword evidence="1 6" id="KW-0479">Metal-binding</keyword>
<dbReference type="Pfam" id="PF01556">
    <property type="entry name" value="DnaJ_C"/>
    <property type="match status" value="1"/>
</dbReference>
<keyword evidence="5" id="KW-0143">Chaperone</keyword>
<evidence type="ECO:0000256" key="6">
    <source>
        <dbReference type="PROSITE-ProRule" id="PRU00546"/>
    </source>
</evidence>
<keyword evidence="3 6" id="KW-0863">Zinc-finger</keyword>
<dbReference type="SUPFAM" id="SSF57938">
    <property type="entry name" value="DnaJ/Hsp40 cysteine-rich domain"/>
    <property type="match status" value="1"/>
</dbReference>
<dbReference type="AlphaFoldDB" id="A0A7G2CAT7"/>
<dbReference type="FunFam" id="2.10.230.10:FF:000002">
    <property type="entry name" value="Molecular chaperone DnaJ"/>
    <property type="match status" value="1"/>
</dbReference>
<dbReference type="GO" id="GO:0030544">
    <property type="term" value="F:Hsp70 protein binding"/>
    <property type="evidence" value="ECO:0007669"/>
    <property type="project" value="InterPro"/>
</dbReference>
<evidence type="ECO:0000256" key="5">
    <source>
        <dbReference type="ARBA" id="ARBA00023186"/>
    </source>
</evidence>
<dbReference type="Proteomes" id="UP000515908">
    <property type="component" value="Chromosome 06"/>
</dbReference>
<dbReference type="GO" id="GO:0051082">
    <property type="term" value="F:unfolded protein binding"/>
    <property type="evidence" value="ECO:0007669"/>
    <property type="project" value="InterPro"/>
</dbReference>
<feature type="domain" description="J" evidence="8">
    <location>
        <begin position="1"/>
        <end position="44"/>
    </location>
</feature>
<dbReference type="OrthoDB" id="550424at2759"/>
<evidence type="ECO:0000256" key="2">
    <source>
        <dbReference type="ARBA" id="ARBA00022737"/>
    </source>
</evidence>
<dbReference type="InterPro" id="IPR001623">
    <property type="entry name" value="DnaJ_domain"/>
</dbReference>
<dbReference type="GO" id="GO:0006457">
    <property type="term" value="P:protein folding"/>
    <property type="evidence" value="ECO:0007669"/>
    <property type="project" value="InterPro"/>
</dbReference>
<dbReference type="InterPro" id="IPR002939">
    <property type="entry name" value="DnaJ_C"/>
</dbReference>
<dbReference type="PROSITE" id="PS51188">
    <property type="entry name" value="ZF_CR"/>
    <property type="match status" value="1"/>
</dbReference>
<gene>
    <name evidence="10" type="ORF">ADEAN_000347200</name>
</gene>
<dbReference type="CDD" id="cd06257">
    <property type="entry name" value="DnaJ"/>
    <property type="match status" value="1"/>
</dbReference>
<dbReference type="PROSITE" id="PS00636">
    <property type="entry name" value="DNAJ_1"/>
    <property type="match status" value="1"/>
</dbReference>
<evidence type="ECO:0000313" key="10">
    <source>
        <dbReference type="EMBL" id="CAD2216014.1"/>
    </source>
</evidence>
<keyword evidence="2" id="KW-0677">Repeat</keyword>
<dbReference type="Pfam" id="PF00684">
    <property type="entry name" value="DnaJ_CXXCXGXG"/>
    <property type="match status" value="1"/>
</dbReference>
<dbReference type="VEuPathDB" id="TriTrypDB:ADEAN_000347200"/>
<evidence type="ECO:0000259" key="8">
    <source>
        <dbReference type="PROSITE" id="PS50076"/>
    </source>
</evidence>
<keyword evidence="4 6" id="KW-0862">Zinc</keyword>
<dbReference type="EMBL" id="LR877150">
    <property type="protein sequence ID" value="CAD2216014.1"/>
    <property type="molecule type" value="Genomic_DNA"/>
</dbReference>
<dbReference type="InterPro" id="IPR036410">
    <property type="entry name" value="HSP_DnaJ_Cys-rich_dom_sf"/>
</dbReference>
<accession>A0A7G2CAT7</accession>
<reference evidence="10 11" key="1">
    <citation type="submission" date="2020-08" db="EMBL/GenBank/DDBJ databases">
        <authorList>
            <person name="Newling K."/>
            <person name="Davey J."/>
            <person name="Forrester S."/>
        </authorList>
    </citation>
    <scope>NUCLEOTIDE SEQUENCE [LARGE SCALE GENOMIC DNA]</scope>
    <source>
        <strain evidence="11">Crithidia deanei Carvalho (ATCC PRA-265)</strain>
    </source>
</reference>
<dbReference type="InterPro" id="IPR018253">
    <property type="entry name" value="DnaJ_domain_CS"/>
</dbReference>
<protein>
    <submittedName>
        <fullName evidence="10">DnaJ domain/DnaJ C terminal domain/DnaJ central domain containing protein, putative</fullName>
    </submittedName>
</protein>
<dbReference type="CDD" id="cd10719">
    <property type="entry name" value="DnaJ_zf"/>
    <property type="match status" value="1"/>
</dbReference>
<dbReference type="SUPFAM" id="SSF46565">
    <property type="entry name" value="Chaperone J-domain"/>
    <property type="match status" value="1"/>
</dbReference>
<feature type="domain" description="CR-type" evidence="9">
    <location>
        <begin position="96"/>
        <end position="179"/>
    </location>
</feature>
<dbReference type="PROSITE" id="PS50076">
    <property type="entry name" value="DNAJ_2"/>
    <property type="match status" value="1"/>
</dbReference>
<proteinExistence type="predicted"/>
<evidence type="ECO:0000256" key="1">
    <source>
        <dbReference type="ARBA" id="ARBA00022723"/>
    </source>
</evidence>
<dbReference type="Gene3D" id="2.10.230.10">
    <property type="entry name" value="Heat shock protein DnaJ, cysteine-rich domain"/>
    <property type="match status" value="1"/>
</dbReference>
<name>A0A7G2CAT7_9TRYP</name>
<evidence type="ECO:0000256" key="4">
    <source>
        <dbReference type="ARBA" id="ARBA00022833"/>
    </source>
</evidence>
<dbReference type="Gene3D" id="1.10.287.110">
    <property type="entry name" value="DnaJ domain"/>
    <property type="match status" value="1"/>
</dbReference>
<organism evidence="10 11">
    <name type="scientific">Angomonas deanei</name>
    <dbReference type="NCBI Taxonomy" id="59799"/>
    <lineage>
        <taxon>Eukaryota</taxon>
        <taxon>Discoba</taxon>
        <taxon>Euglenozoa</taxon>
        <taxon>Kinetoplastea</taxon>
        <taxon>Metakinetoplastina</taxon>
        <taxon>Trypanosomatida</taxon>
        <taxon>Trypanosomatidae</taxon>
        <taxon>Strigomonadinae</taxon>
        <taxon>Angomonas</taxon>
    </lineage>
</organism>
<dbReference type="InterPro" id="IPR044713">
    <property type="entry name" value="DNJA1/2-like"/>
</dbReference>
<dbReference type="InterPro" id="IPR001305">
    <property type="entry name" value="HSP_DnaJ_Cys-rich_dom"/>
</dbReference>
<dbReference type="PANTHER" id="PTHR43888">
    <property type="entry name" value="DNAJ-LIKE-2, ISOFORM A-RELATED"/>
    <property type="match status" value="1"/>
</dbReference>
<feature type="region of interest" description="Disordered" evidence="7">
    <location>
        <begin position="1"/>
        <end position="20"/>
    </location>
</feature>